<feature type="binding site" evidence="1">
    <location>
        <position position="14"/>
    </location>
    <ligand>
        <name>Zn(2+)</name>
        <dbReference type="ChEBI" id="CHEBI:29105"/>
    </ligand>
</feature>
<feature type="domain" description="ZAD" evidence="2">
    <location>
        <begin position="12"/>
        <end position="87"/>
    </location>
</feature>
<feature type="binding site" evidence="1">
    <location>
        <position position="17"/>
    </location>
    <ligand>
        <name>Zn(2+)</name>
        <dbReference type="ChEBI" id="CHEBI:29105"/>
    </ligand>
</feature>
<keyword evidence="1" id="KW-0479">Metal-binding</keyword>
<dbReference type="AlphaFoldDB" id="A0A069DNQ0"/>
<dbReference type="PANTHER" id="PTHR39942">
    <property type="entry name" value="BCDNA.LD26519-RELATED"/>
    <property type="match status" value="1"/>
</dbReference>
<proteinExistence type="evidence at transcript level"/>
<reference evidence="3" key="1">
    <citation type="journal article" date="2015" name="J. Med. Entomol.">
        <title>A Deep Insight Into the Sialotranscriptome of the Chagas Disease Vector, Panstrongylus megistus (Hemiptera: Heteroptera).</title>
        <authorList>
            <person name="Ribeiro J.M."/>
            <person name="Schwarz A."/>
            <person name="Francischetti I.M."/>
        </authorList>
    </citation>
    <scope>NUCLEOTIDE SEQUENCE</scope>
    <source>
        <tissue evidence="3">Salivary glands</tissue>
    </source>
</reference>
<keyword evidence="1" id="KW-0862">Zinc</keyword>
<feature type="binding site" evidence="1">
    <location>
        <position position="63"/>
    </location>
    <ligand>
        <name>Zn(2+)</name>
        <dbReference type="ChEBI" id="CHEBI:29105"/>
    </ligand>
</feature>
<dbReference type="Gene3D" id="3.40.1800.20">
    <property type="match status" value="1"/>
</dbReference>
<evidence type="ECO:0000259" key="2">
    <source>
        <dbReference type="PROSITE" id="PS51915"/>
    </source>
</evidence>
<dbReference type="InterPro" id="IPR012934">
    <property type="entry name" value="Znf_AD"/>
</dbReference>
<dbReference type="Pfam" id="PF07776">
    <property type="entry name" value="zf-AD"/>
    <property type="match status" value="1"/>
</dbReference>
<dbReference type="PROSITE" id="PS51915">
    <property type="entry name" value="ZAD"/>
    <property type="match status" value="1"/>
</dbReference>
<evidence type="ECO:0000256" key="1">
    <source>
        <dbReference type="PROSITE-ProRule" id="PRU01263"/>
    </source>
</evidence>
<evidence type="ECO:0000313" key="3">
    <source>
        <dbReference type="EMBL" id="JAC85286.1"/>
    </source>
</evidence>
<keyword evidence="1" id="KW-0863">Zinc-finger</keyword>
<dbReference type="GO" id="GO:0008270">
    <property type="term" value="F:zinc ion binding"/>
    <property type="evidence" value="ECO:0007669"/>
    <property type="project" value="UniProtKB-UniRule"/>
</dbReference>
<dbReference type="EMBL" id="GBGD01003603">
    <property type="protein sequence ID" value="JAC85286.1"/>
    <property type="molecule type" value="mRNA"/>
</dbReference>
<dbReference type="SMART" id="SM00868">
    <property type="entry name" value="zf-AD"/>
    <property type="match status" value="1"/>
</dbReference>
<feature type="binding site" evidence="1">
    <location>
        <position position="60"/>
    </location>
    <ligand>
        <name>Zn(2+)</name>
        <dbReference type="ChEBI" id="CHEBI:29105"/>
    </ligand>
</feature>
<sequence length="99" mass="11584">MGSLDMAVLTGFICRICSKMNKVVTHVYGEEGKKINLANQLQNYLGVDIFFNNDLPKTVCNSCIVKLKMHYEWMEIIKNAQTRIKNKRLKTRMERDRRS</sequence>
<dbReference type="PANTHER" id="PTHR39942:SF1">
    <property type="entry name" value="BCDNA.LD26519-RELATED"/>
    <property type="match status" value="1"/>
</dbReference>
<name>A0A069DNQ0_9HEMI</name>
<accession>A0A069DNQ0</accession>
<dbReference type="GO" id="GO:0005634">
    <property type="term" value="C:nucleus"/>
    <property type="evidence" value="ECO:0007669"/>
    <property type="project" value="InterPro"/>
</dbReference>
<protein>
    <recommendedName>
        <fullName evidence="2">ZAD domain-containing protein</fullName>
    </recommendedName>
</protein>
<dbReference type="SUPFAM" id="SSF57716">
    <property type="entry name" value="Glucocorticoid receptor-like (DNA-binding domain)"/>
    <property type="match status" value="1"/>
</dbReference>
<organism evidence="3">
    <name type="scientific">Panstrongylus megistus</name>
    <dbReference type="NCBI Taxonomy" id="65343"/>
    <lineage>
        <taxon>Eukaryota</taxon>
        <taxon>Metazoa</taxon>
        <taxon>Ecdysozoa</taxon>
        <taxon>Arthropoda</taxon>
        <taxon>Hexapoda</taxon>
        <taxon>Insecta</taxon>
        <taxon>Pterygota</taxon>
        <taxon>Neoptera</taxon>
        <taxon>Paraneoptera</taxon>
        <taxon>Hemiptera</taxon>
        <taxon>Heteroptera</taxon>
        <taxon>Panheteroptera</taxon>
        <taxon>Cimicomorpha</taxon>
        <taxon>Reduviidae</taxon>
        <taxon>Triatominae</taxon>
        <taxon>Panstrongylus</taxon>
    </lineage>
</organism>